<proteinExistence type="predicted"/>
<dbReference type="InterPro" id="IPR046732">
    <property type="entry name" value="DUF6624"/>
</dbReference>
<keyword evidence="1" id="KW-0732">Signal</keyword>
<gene>
    <name evidence="2" type="ORF">Poly30_06570</name>
</gene>
<name>A0A518EM65_9BACT</name>
<evidence type="ECO:0000256" key="1">
    <source>
        <dbReference type="SAM" id="SignalP"/>
    </source>
</evidence>
<feature type="chain" id="PRO_5022227974" description="Tat pathway signal protein" evidence="1">
    <location>
        <begin position="31"/>
        <end position="231"/>
    </location>
</feature>
<dbReference type="RefSeq" id="WP_145194584.1">
    <property type="nucleotide sequence ID" value="NZ_CP036434.1"/>
</dbReference>
<evidence type="ECO:0008006" key="4">
    <source>
        <dbReference type="Google" id="ProtNLM"/>
    </source>
</evidence>
<evidence type="ECO:0000313" key="3">
    <source>
        <dbReference type="Proteomes" id="UP000320390"/>
    </source>
</evidence>
<dbReference type="AlphaFoldDB" id="A0A518EM65"/>
<accession>A0A518EM65</accession>
<reference evidence="2 3" key="1">
    <citation type="submission" date="2019-02" db="EMBL/GenBank/DDBJ databases">
        <title>Deep-cultivation of Planctomycetes and their phenomic and genomic characterization uncovers novel biology.</title>
        <authorList>
            <person name="Wiegand S."/>
            <person name="Jogler M."/>
            <person name="Boedeker C."/>
            <person name="Pinto D."/>
            <person name="Vollmers J."/>
            <person name="Rivas-Marin E."/>
            <person name="Kohn T."/>
            <person name="Peeters S.H."/>
            <person name="Heuer A."/>
            <person name="Rast P."/>
            <person name="Oberbeckmann S."/>
            <person name="Bunk B."/>
            <person name="Jeske O."/>
            <person name="Meyerdierks A."/>
            <person name="Storesund J.E."/>
            <person name="Kallscheuer N."/>
            <person name="Luecker S."/>
            <person name="Lage O.M."/>
            <person name="Pohl T."/>
            <person name="Merkel B.J."/>
            <person name="Hornburger P."/>
            <person name="Mueller R.-W."/>
            <person name="Bruemmer F."/>
            <person name="Labrenz M."/>
            <person name="Spormann A.M."/>
            <person name="Op den Camp H."/>
            <person name="Overmann J."/>
            <person name="Amann R."/>
            <person name="Jetten M.S.M."/>
            <person name="Mascher T."/>
            <person name="Medema M.H."/>
            <person name="Devos D.P."/>
            <person name="Kaster A.-K."/>
            <person name="Ovreas L."/>
            <person name="Rohde M."/>
            <person name="Galperin M.Y."/>
            <person name="Jogler C."/>
        </authorList>
    </citation>
    <scope>NUCLEOTIDE SEQUENCE [LARGE SCALE GENOMIC DNA]</scope>
    <source>
        <strain evidence="2 3">Poly30</strain>
    </source>
</reference>
<dbReference type="OrthoDB" id="7446297at2"/>
<protein>
    <recommendedName>
        <fullName evidence="4">Tat pathway signal protein</fullName>
    </recommendedName>
</protein>
<evidence type="ECO:0000313" key="2">
    <source>
        <dbReference type="EMBL" id="QDV05161.1"/>
    </source>
</evidence>
<dbReference type="Proteomes" id="UP000320390">
    <property type="component" value="Chromosome"/>
</dbReference>
<dbReference type="EMBL" id="CP036434">
    <property type="protein sequence ID" value="QDV05161.1"/>
    <property type="molecule type" value="Genomic_DNA"/>
</dbReference>
<dbReference type="Pfam" id="PF20329">
    <property type="entry name" value="DUF6624"/>
    <property type="match status" value="1"/>
</dbReference>
<sequence precursor="true">MNSSDTTTTTRLLTALGLAAACASPAPAPASAPPIPSGIIEEVQDMAEDDQRWEQLVMEGDPASREPGFFDDKDALQDQRGERCREIFETYGLPTPERVGEDAAGDFWVLVQHDDRHPDFQASVLKAIRALPKGTFDSREEALLVDRVRINTGGLQVYGSQTDYDMETGRAFPKPLEDPAEVDARRAAVGLDPLWKYMNGMCELQFMMNEAFFAEKGIEEAWAYPAGFTDW</sequence>
<keyword evidence="3" id="KW-1185">Reference proteome</keyword>
<organism evidence="2 3">
    <name type="scientific">Saltatorellus ferox</name>
    <dbReference type="NCBI Taxonomy" id="2528018"/>
    <lineage>
        <taxon>Bacteria</taxon>
        <taxon>Pseudomonadati</taxon>
        <taxon>Planctomycetota</taxon>
        <taxon>Planctomycetia</taxon>
        <taxon>Planctomycetia incertae sedis</taxon>
        <taxon>Saltatorellus</taxon>
    </lineage>
</organism>
<feature type="signal peptide" evidence="1">
    <location>
        <begin position="1"/>
        <end position="30"/>
    </location>
</feature>